<gene>
    <name evidence="2" type="ORF">IC229_11370</name>
</gene>
<dbReference type="InterPro" id="IPR000595">
    <property type="entry name" value="cNMP-bd_dom"/>
</dbReference>
<keyword evidence="3" id="KW-1185">Reference proteome</keyword>
<sequence>MIDDFEQYLRQYIPALSDKQRQLIRSKSVVRKVRRRQMLLHDGEVCQQKILVLRGLLRTYSITADGSEHIMKFSSEHDWITDSDSYFNRTPSELNIDALEASDVVLWSYDDFEALRTAIPEISTFSEKLITKNISVTQKRILMNISATTEEKYQYFIDTYPDIFRRVPLHMVASYLGVSRETLTRIRQGQAVAAKG</sequence>
<name>A0A926XV92_9BACT</name>
<dbReference type="InterPro" id="IPR014710">
    <property type="entry name" value="RmlC-like_jellyroll"/>
</dbReference>
<evidence type="ECO:0000313" key="3">
    <source>
        <dbReference type="Proteomes" id="UP000598820"/>
    </source>
</evidence>
<feature type="domain" description="Cyclic nucleotide-binding" evidence="1">
    <location>
        <begin position="31"/>
        <end position="115"/>
    </location>
</feature>
<protein>
    <submittedName>
        <fullName evidence="2">Crp/Fnr family transcriptional regulator</fullName>
    </submittedName>
</protein>
<evidence type="ECO:0000313" key="2">
    <source>
        <dbReference type="EMBL" id="MBD2701239.1"/>
    </source>
</evidence>
<dbReference type="CDD" id="cd00038">
    <property type="entry name" value="CAP_ED"/>
    <property type="match status" value="1"/>
</dbReference>
<reference evidence="2" key="1">
    <citation type="submission" date="2020-09" db="EMBL/GenBank/DDBJ databases">
        <authorList>
            <person name="Kim M.K."/>
        </authorList>
    </citation>
    <scope>NUCLEOTIDE SEQUENCE</scope>
    <source>
        <strain evidence="2">BT702</strain>
    </source>
</reference>
<dbReference type="Gene3D" id="2.60.120.10">
    <property type="entry name" value="Jelly Rolls"/>
    <property type="match status" value="1"/>
</dbReference>
<dbReference type="InterPro" id="IPR018490">
    <property type="entry name" value="cNMP-bd_dom_sf"/>
</dbReference>
<dbReference type="SUPFAM" id="SSF51206">
    <property type="entry name" value="cAMP-binding domain-like"/>
    <property type="match status" value="1"/>
</dbReference>
<dbReference type="Pfam" id="PF00027">
    <property type="entry name" value="cNMP_binding"/>
    <property type="match status" value="1"/>
</dbReference>
<dbReference type="EMBL" id="JACWZY010000007">
    <property type="protein sequence ID" value="MBD2701239.1"/>
    <property type="molecule type" value="Genomic_DNA"/>
</dbReference>
<dbReference type="Proteomes" id="UP000598820">
    <property type="component" value="Unassembled WGS sequence"/>
</dbReference>
<evidence type="ECO:0000259" key="1">
    <source>
        <dbReference type="Pfam" id="PF00027"/>
    </source>
</evidence>
<comment type="caution">
    <text evidence="2">The sequence shown here is derived from an EMBL/GenBank/DDBJ whole genome shotgun (WGS) entry which is preliminary data.</text>
</comment>
<accession>A0A926XV92</accession>
<dbReference type="RefSeq" id="WP_190887085.1">
    <property type="nucleotide sequence ID" value="NZ_JACWZY010000007.1"/>
</dbReference>
<dbReference type="AlphaFoldDB" id="A0A926XV92"/>
<proteinExistence type="predicted"/>
<organism evidence="2 3">
    <name type="scientific">Spirosoma profusum</name>
    <dbReference type="NCBI Taxonomy" id="2771354"/>
    <lineage>
        <taxon>Bacteria</taxon>
        <taxon>Pseudomonadati</taxon>
        <taxon>Bacteroidota</taxon>
        <taxon>Cytophagia</taxon>
        <taxon>Cytophagales</taxon>
        <taxon>Cytophagaceae</taxon>
        <taxon>Spirosoma</taxon>
    </lineage>
</organism>